<keyword evidence="2" id="KW-0547">Nucleotide-binding</keyword>
<dbReference type="InterPro" id="IPR016188">
    <property type="entry name" value="PurM-like_N"/>
</dbReference>
<feature type="binding site" evidence="2">
    <location>
        <position position="304"/>
    </location>
    <ligand>
        <name>substrate</name>
    </ligand>
</feature>
<keyword evidence="6" id="KW-1185">Reference proteome</keyword>
<dbReference type="PIRSF" id="PIRSF005303">
    <property type="entry name" value="Thiam_monoph_kin"/>
    <property type="match status" value="1"/>
</dbReference>
<keyword evidence="2" id="KW-0479">Metal-binding</keyword>
<feature type="binding site" evidence="2">
    <location>
        <position position="74"/>
    </location>
    <ligand>
        <name>Mg(2+)</name>
        <dbReference type="ChEBI" id="CHEBI:18420"/>
        <label>4</label>
    </ligand>
</feature>
<comment type="function">
    <text evidence="2">Catalyzes the ATP-dependent phosphorylation of thiamine-monophosphate (TMP) to form thiamine-pyrophosphate (TPP), the active form of vitamin B1.</text>
</comment>
<feature type="binding site" evidence="2">
    <location>
        <position position="46"/>
    </location>
    <ligand>
        <name>Mg(2+)</name>
        <dbReference type="ChEBI" id="CHEBI:18420"/>
        <label>2</label>
    </ligand>
</feature>
<dbReference type="PANTHER" id="PTHR30270">
    <property type="entry name" value="THIAMINE-MONOPHOSPHATE KINASE"/>
    <property type="match status" value="1"/>
</dbReference>
<protein>
    <recommendedName>
        <fullName evidence="2">Thiamine-monophosphate kinase</fullName>
        <shortName evidence="2">TMP kinase</shortName>
        <shortName evidence="2">Thiamine-phosphate kinase</shortName>
        <ecNumber evidence="2">2.7.4.16</ecNumber>
    </recommendedName>
</protein>
<dbReference type="InterPro" id="IPR010918">
    <property type="entry name" value="PurM-like_C_dom"/>
</dbReference>
<feature type="domain" description="PurM-like C-terminal" evidence="4">
    <location>
        <begin position="149"/>
        <end position="248"/>
    </location>
</feature>
<comment type="pathway">
    <text evidence="2">Cofactor biosynthesis; thiamine diphosphate biosynthesis; thiamine diphosphate from thiamine phosphate: step 1/1.</text>
</comment>
<dbReference type="HAMAP" id="MF_02128">
    <property type="entry name" value="TMP_kinase"/>
    <property type="match status" value="1"/>
</dbReference>
<feature type="binding site" evidence="2">
    <location>
        <position position="74"/>
    </location>
    <ligand>
        <name>Mg(2+)</name>
        <dbReference type="ChEBI" id="CHEBI:18420"/>
        <label>3</label>
    </ligand>
</feature>
<dbReference type="Pfam" id="PF02769">
    <property type="entry name" value="AIRS_C"/>
    <property type="match status" value="1"/>
</dbReference>
<comment type="catalytic activity">
    <reaction evidence="2">
        <text>thiamine phosphate + ATP = thiamine diphosphate + ADP</text>
        <dbReference type="Rhea" id="RHEA:15913"/>
        <dbReference type="ChEBI" id="CHEBI:30616"/>
        <dbReference type="ChEBI" id="CHEBI:37575"/>
        <dbReference type="ChEBI" id="CHEBI:58937"/>
        <dbReference type="ChEBI" id="CHEBI:456216"/>
        <dbReference type="EC" id="2.7.4.16"/>
    </reaction>
</comment>
<sequence>MAGGEFELIARHFSAFGRGPGVVLGVGDDAAVLSVPEGCELVTSVDTLVEGVHFPEDAFPEDIGYRCVAVAASDLAAMGASPLATTLALTLPEADDFWLHAFSEGIGQACSAFHLPLVGGDTTRGPRTISVQVFGVIERGRAVRRSGARPGDAVFVSGTPGDAAAGLAVLQSRWQPEPDHGEYLLGRYYRPTPRLVLGVQLPGIASAAIDVSDGLLQDLGHIAAASGCAIEILAEQLPLSAALQSHPDRQQQLAWALSGGDDYELCITLPQDRRPPGGFTRIGSVREGQGVVCEAAAGLEQAGYRHF</sequence>
<feature type="binding site" evidence="2">
    <location>
        <position position="145"/>
    </location>
    <ligand>
        <name>ATP</name>
        <dbReference type="ChEBI" id="CHEBI:30616"/>
    </ligand>
</feature>
<comment type="similarity">
    <text evidence="2">Belongs to the thiamine-monophosphate kinase family.</text>
</comment>
<dbReference type="EMBL" id="SLWX01000026">
    <property type="protein sequence ID" value="TCO70447.1"/>
    <property type="molecule type" value="Genomic_DNA"/>
</dbReference>
<dbReference type="GO" id="GO:0000287">
    <property type="term" value="F:magnesium ion binding"/>
    <property type="evidence" value="ECO:0007669"/>
    <property type="project" value="UniProtKB-UniRule"/>
</dbReference>
<dbReference type="Proteomes" id="UP000294980">
    <property type="component" value="Unassembled WGS sequence"/>
</dbReference>
<dbReference type="InterPro" id="IPR036676">
    <property type="entry name" value="PurM-like_C_sf"/>
</dbReference>
<dbReference type="InterPro" id="IPR036921">
    <property type="entry name" value="PurM-like_N_sf"/>
</dbReference>
<feature type="binding site" evidence="2">
    <location>
        <position position="121"/>
    </location>
    <ligand>
        <name>Mg(2+)</name>
        <dbReference type="ChEBI" id="CHEBI:18420"/>
        <label>1</label>
    </ligand>
</feature>
<evidence type="ECO:0000313" key="5">
    <source>
        <dbReference type="EMBL" id="TCO70447.1"/>
    </source>
</evidence>
<proteinExistence type="inferred from homology"/>
<evidence type="ECO:0000256" key="1">
    <source>
        <dbReference type="ARBA" id="ARBA00022977"/>
    </source>
</evidence>
<keyword evidence="1 2" id="KW-0784">Thiamine biosynthesis</keyword>
<feature type="binding site" evidence="2">
    <location>
        <position position="44"/>
    </location>
    <ligand>
        <name>Mg(2+)</name>
        <dbReference type="ChEBI" id="CHEBI:18420"/>
        <label>4</label>
    </ligand>
</feature>
<feature type="binding site" evidence="2">
    <location>
        <position position="261"/>
    </location>
    <ligand>
        <name>substrate</name>
    </ligand>
</feature>
<comment type="caution">
    <text evidence="2">Lacks conserved residue(s) required for the propagation of feature annotation.</text>
</comment>
<dbReference type="InterPro" id="IPR006283">
    <property type="entry name" value="ThiL-like"/>
</dbReference>
<feature type="binding site" evidence="2">
    <location>
        <begin position="120"/>
        <end position="121"/>
    </location>
    <ligand>
        <name>ATP</name>
        <dbReference type="ChEBI" id="CHEBI:30616"/>
    </ligand>
</feature>
<dbReference type="PANTHER" id="PTHR30270:SF0">
    <property type="entry name" value="THIAMINE-MONOPHOSPHATE KINASE"/>
    <property type="match status" value="1"/>
</dbReference>
<feature type="binding site" evidence="2">
    <location>
        <position position="74"/>
    </location>
    <ligand>
        <name>Mg(2+)</name>
        <dbReference type="ChEBI" id="CHEBI:18420"/>
        <label>2</label>
    </ligand>
</feature>
<keyword evidence="2 5" id="KW-0418">Kinase</keyword>
<feature type="binding site" evidence="2">
    <location>
        <position position="46"/>
    </location>
    <ligand>
        <name>Mg(2+)</name>
        <dbReference type="ChEBI" id="CHEBI:18420"/>
        <label>1</label>
    </ligand>
</feature>
<reference evidence="5 6" key="1">
    <citation type="submission" date="2019-03" db="EMBL/GenBank/DDBJ databases">
        <title>Genomic Encyclopedia of Type Strains, Phase IV (KMG-IV): sequencing the most valuable type-strain genomes for metagenomic binning, comparative biology and taxonomic classification.</title>
        <authorList>
            <person name="Goeker M."/>
        </authorList>
    </citation>
    <scope>NUCLEOTIDE SEQUENCE [LARGE SCALE GENOMIC DNA]</scope>
    <source>
        <strain evidence="5 6">DSM 23344</strain>
    </source>
</reference>
<feature type="binding site" evidence="2">
    <location>
        <position position="212"/>
    </location>
    <ligand>
        <name>ATP</name>
        <dbReference type="ChEBI" id="CHEBI:30616"/>
    </ligand>
</feature>
<feature type="domain" description="PurM-like N-terminal" evidence="3">
    <location>
        <begin position="27"/>
        <end position="137"/>
    </location>
</feature>
<dbReference type="NCBIfam" id="TIGR01379">
    <property type="entry name" value="thiL"/>
    <property type="match status" value="1"/>
</dbReference>
<feature type="binding site" evidence="2">
    <location>
        <position position="53"/>
    </location>
    <ligand>
        <name>substrate</name>
    </ligand>
</feature>
<feature type="binding site" evidence="2">
    <location>
        <position position="210"/>
    </location>
    <ligand>
        <name>Mg(2+)</name>
        <dbReference type="ChEBI" id="CHEBI:18420"/>
        <label>3</label>
    </ligand>
</feature>
<keyword evidence="2" id="KW-0808">Transferase</keyword>
<dbReference type="RefSeq" id="WP_117318821.1">
    <property type="nucleotide sequence ID" value="NZ_QQSW01000015.1"/>
</dbReference>
<dbReference type="SUPFAM" id="SSF55326">
    <property type="entry name" value="PurM N-terminal domain-like"/>
    <property type="match status" value="1"/>
</dbReference>
<keyword evidence="2" id="KW-0067">ATP-binding</keyword>
<evidence type="ECO:0000256" key="2">
    <source>
        <dbReference type="HAMAP-Rule" id="MF_02128"/>
    </source>
</evidence>
<evidence type="ECO:0000259" key="4">
    <source>
        <dbReference type="Pfam" id="PF02769"/>
    </source>
</evidence>
<dbReference type="AlphaFoldDB" id="A0A4R2KE49"/>
<keyword evidence="2" id="KW-0460">Magnesium</keyword>
<accession>A0A4R2KE49</accession>
<dbReference type="UniPathway" id="UPA00060">
    <property type="reaction ID" value="UER00142"/>
</dbReference>
<feature type="binding site" evidence="2">
    <location>
        <position position="29"/>
    </location>
    <ligand>
        <name>Mg(2+)</name>
        <dbReference type="ChEBI" id="CHEBI:18420"/>
        <label>4</label>
    </ligand>
</feature>
<dbReference type="GO" id="GO:0005524">
    <property type="term" value="F:ATP binding"/>
    <property type="evidence" value="ECO:0007669"/>
    <property type="project" value="UniProtKB-UniRule"/>
</dbReference>
<dbReference type="Pfam" id="PF00586">
    <property type="entry name" value="AIRS"/>
    <property type="match status" value="1"/>
</dbReference>
<dbReference type="CDD" id="cd02194">
    <property type="entry name" value="ThiL"/>
    <property type="match status" value="1"/>
</dbReference>
<feature type="binding site" evidence="2">
    <location>
        <position position="29"/>
    </location>
    <ligand>
        <name>Mg(2+)</name>
        <dbReference type="ChEBI" id="CHEBI:18420"/>
        <label>3</label>
    </ligand>
</feature>
<comment type="miscellaneous">
    <text evidence="2">Reaction mechanism of ThiL seems to utilize a direct, inline transfer of the gamma-phosphate of ATP to TMP rather than a phosphorylated enzyme intermediate.</text>
</comment>
<dbReference type="Gene3D" id="3.30.1330.10">
    <property type="entry name" value="PurM-like, N-terminal domain"/>
    <property type="match status" value="1"/>
</dbReference>
<dbReference type="GO" id="GO:0009030">
    <property type="term" value="F:thiamine-phosphate kinase activity"/>
    <property type="evidence" value="ECO:0007669"/>
    <property type="project" value="UniProtKB-UniRule"/>
</dbReference>
<organism evidence="5 6">
    <name type="scientific">Chromatocurvus halotolerans</name>
    <dbReference type="NCBI Taxonomy" id="1132028"/>
    <lineage>
        <taxon>Bacteria</taxon>
        <taxon>Pseudomonadati</taxon>
        <taxon>Pseudomonadota</taxon>
        <taxon>Gammaproteobacteria</taxon>
        <taxon>Cellvibrionales</taxon>
        <taxon>Halieaceae</taxon>
        <taxon>Chromatocurvus</taxon>
    </lineage>
</organism>
<dbReference type="GO" id="GO:0009229">
    <property type="term" value="P:thiamine diphosphate biosynthetic process"/>
    <property type="evidence" value="ECO:0007669"/>
    <property type="project" value="UniProtKB-UniRule"/>
</dbReference>
<evidence type="ECO:0000313" key="6">
    <source>
        <dbReference type="Proteomes" id="UP000294980"/>
    </source>
</evidence>
<feature type="binding site" evidence="2">
    <location>
        <position position="213"/>
    </location>
    <ligand>
        <name>Mg(2+)</name>
        <dbReference type="ChEBI" id="CHEBI:18420"/>
        <label>5</label>
    </ligand>
</feature>
<comment type="caution">
    <text evidence="5">The sequence shown here is derived from an EMBL/GenBank/DDBJ whole genome shotgun (WGS) entry which is preliminary data.</text>
</comment>
<dbReference type="Gene3D" id="3.90.650.10">
    <property type="entry name" value="PurM-like C-terminal domain"/>
    <property type="match status" value="1"/>
</dbReference>
<dbReference type="OrthoDB" id="9802811at2"/>
<dbReference type="SUPFAM" id="SSF56042">
    <property type="entry name" value="PurM C-terminal domain-like"/>
    <property type="match status" value="1"/>
</dbReference>
<gene>
    <name evidence="2" type="primary">thiL</name>
    <name evidence="5" type="ORF">EV688_12621</name>
</gene>
<dbReference type="GO" id="GO:0009228">
    <property type="term" value="P:thiamine biosynthetic process"/>
    <property type="evidence" value="ECO:0007669"/>
    <property type="project" value="UniProtKB-KW"/>
</dbReference>
<evidence type="ECO:0000259" key="3">
    <source>
        <dbReference type="Pfam" id="PF00586"/>
    </source>
</evidence>
<name>A0A4R2KE49_9GAMM</name>
<dbReference type="EC" id="2.7.4.16" evidence="2"/>